<dbReference type="Pfam" id="PF20720">
    <property type="entry name" value="nSTAND3"/>
    <property type="match status" value="1"/>
</dbReference>
<organism evidence="4 5">
    <name type="scientific">Magallana gigas</name>
    <name type="common">Pacific oyster</name>
    <name type="synonym">Crassostrea gigas</name>
    <dbReference type="NCBI Taxonomy" id="29159"/>
    <lineage>
        <taxon>Eukaryota</taxon>
        <taxon>Metazoa</taxon>
        <taxon>Spiralia</taxon>
        <taxon>Lophotrochozoa</taxon>
        <taxon>Mollusca</taxon>
        <taxon>Bivalvia</taxon>
        <taxon>Autobranchia</taxon>
        <taxon>Pteriomorphia</taxon>
        <taxon>Ostreida</taxon>
        <taxon>Ostreoidea</taxon>
        <taxon>Ostreidae</taxon>
        <taxon>Magallana</taxon>
    </lineage>
</organism>
<feature type="chain" id="PRO_5036470035" description="Novel STAND NTPase 3 domain-containing protein" evidence="2">
    <location>
        <begin position="26"/>
        <end position="572"/>
    </location>
</feature>
<feature type="transmembrane region" description="Helical" evidence="1">
    <location>
        <begin position="145"/>
        <end position="168"/>
    </location>
</feature>
<keyword evidence="1" id="KW-0812">Transmembrane</keyword>
<evidence type="ECO:0000256" key="1">
    <source>
        <dbReference type="SAM" id="Phobius"/>
    </source>
</evidence>
<evidence type="ECO:0000313" key="5">
    <source>
        <dbReference type="Proteomes" id="UP000005408"/>
    </source>
</evidence>
<proteinExistence type="predicted"/>
<dbReference type="InterPro" id="IPR049050">
    <property type="entry name" value="nSTAND3"/>
</dbReference>
<evidence type="ECO:0000259" key="3">
    <source>
        <dbReference type="Pfam" id="PF20720"/>
    </source>
</evidence>
<protein>
    <recommendedName>
        <fullName evidence="3">Novel STAND NTPase 3 domain-containing protein</fullName>
    </recommendedName>
</protein>
<keyword evidence="5" id="KW-1185">Reference proteome</keyword>
<dbReference type="EnsemblMetazoa" id="G20610.1">
    <property type="protein sequence ID" value="G20610.1:cds"/>
    <property type="gene ID" value="G20610"/>
</dbReference>
<keyword evidence="1" id="KW-1133">Transmembrane helix</keyword>
<feature type="domain" description="Novel STAND NTPase 3" evidence="3">
    <location>
        <begin position="200"/>
        <end position="353"/>
    </location>
</feature>
<sequence>MAAVSVVQFWLILTSVICLFNWVEASKAGHKVDTCPETKDLWESRAASESASCGGVSEYHCLRDKDGKKRELCLEKTRILQGNCPIVTEKGFLNWEPCNESLPGCPDNHYLSNEVYKFPFCFGNNTSSSIKSENKDMEEDSDIEIIVPVVILILVAVGVVLAGLIYYLMIQRNRGPNYEPKDEEVCLMENDKRYSRAEIVKKDHVQQGLAALQKHDALLITGMLGTAVTSTAESIMKEFSNSESHSGWSFKLCKCQELPVKFDPKTIYFVYGWFGLYNDNPCSMNDVKIYLNTINSTLKKKPLNKFIIGLRSDFYRRYGSDLEDFEDLFHKSMSLDSVNKMRDQGYEDHLKNKIKNACSNSECLCRRLTFDMIMDKKEGKIGIPLKLAILTNDHDLIATFLEYKNFKKTLMENFKSLKTSDLDLYQCVMYVCLKGDLKCSEDVDKRLVNSMHFNISKESVEQKMSVMGKYVRMRKSDERQKVEASKATYVFWHPFIYICAFHALFESNPEDVVKYCNLDAILQLVRPPSKSDRKTNYFTVTATEEQVKIFQGRIKSEGQDEMYAAHPLLEFK</sequence>
<evidence type="ECO:0000313" key="4">
    <source>
        <dbReference type="EnsemblMetazoa" id="G20610.1:cds"/>
    </source>
</evidence>
<keyword evidence="1" id="KW-0472">Membrane</keyword>
<keyword evidence="2" id="KW-0732">Signal</keyword>
<dbReference type="OrthoDB" id="6141293at2759"/>
<evidence type="ECO:0000256" key="2">
    <source>
        <dbReference type="SAM" id="SignalP"/>
    </source>
</evidence>
<dbReference type="Proteomes" id="UP000005408">
    <property type="component" value="Unassembled WGS sequence"/>
</dbReference>
<dbReference type="AlphaFoldDB" id="A0A8W8JQM0"/>
<accession>A0A8W8JQM0</accession>
<reference evidence="4" key="1">
    <citation type="submission" date="2022-08" db="UniProtKB">
        <authorList>
            <consortium name="EnsemblMetazoa"/>
        </authorList>
    </citation>
    <scope>IDENTIFICATION</scope>
    <source>
        <strain evidence="4">05x7-T-G4-1.051#20</strain>
    </source>
</reference>
<name>A0A8W8JQM0_MAGGI</name>
<feature type="signal peptide" evidence="2">
    <location>
        <begin position="1"/>
        <end position="25"/>
    </location>
</feature>